<dbReference type="InterPro" id="IPR006530">
    <property type="entry name" value="YD"/>
</dbReference>
<dbReference type="Proteomes" id="UP000288623">
    <property type="component" value="Unassembled WGS sequence"/>
</dbReference>
<dbReference type="InterPro" id="IPR056823">
    <property type="entry name" value="TEN-like_YD-shell"/>
</dbReference>
<protein>
    <recommendedName>
        <fullName evidence="2">Teneurin-like YD-shell domain-containing protein</fullName>
    </recommendedName>
</protein>
<keyword evidence="1" id="KW-0677">Repeat</keyword>
<dbReference type="PANTHER" id="PTHR32305">
    <property type="match status" value="1"/>
</dbReference>
<gene>
    <name evidence="3" type="ORF">QI30_15855</name>
</gene>
<evidence type="ECO:0000313" key="3">
    <source>
        <dbReference type="EMBL" id="RUS53031.1"/>
    </source>
</evidence>
<dbReference type="InterPro" id="IPR031325">
    <property type="entry name" value="RHS_repeat"/>
</dbReference>
<organism evidence="3 4">
    <name type="scientific">Candidatus Kurthia intestinigallinarum</name>
    <dbReference type="NCBI Taxonomy" id="1562256"/>
    <lineage>
        <taxon>Bacteria</taxon>
        <taxon>Bacillati</taxon>
        <taxon>Bacillota</taxon>
        <taxon>Bacilli</taxon>
        <taxon>Bacillales</taxon>
        <taxon>Caryophanaceae</taxon>
        <taxon>Kurthia</taxon>
    </lineage>
</organism>
<proteinExistence type="predicted"/>
<dbReference type="InterPro" id="IPR050708">
    <property type="entry name" value="T6SS_VgrG/RHS"/>
</dbReference>
<dbReference type="AlphaFoldDB" id="A0A433RQJ4"/>
<evidence type="ECO:0000256" key="1">
    <source>
        <dbReference type="ARBA" id="ARBA00022737"/>
    </source>
</evidence>
<name>A0A433RQJ4_9BACL</name>
<accession>A0A433RQJ4</accession>
<dbReference type="Pfam" id="PF25023">
    <property type="entry name" value="TEN_YD-shell"/>
    <property type="match status" value="1"/>
</dbReference>
<dbReference type="PANTHER" id="PTHR32305:SF15">
    <property type="entry name" value="PROTEIN RHSA-RELATED"/>
    <property type="match status" value="1"/>
</dbReference>
<dbReference type="EMBL" id="JTFC01000041">
    <property type="protein sequence ID" value="RUS53031.1"/>
    <property type="molecule type" value="Genomic_DNA"/>
</dbReference>
<evidence type="ECO:0000313" key="4">
    <source>
        <dbReference type="Proteomes" id="UP000288623"/>
    </source>
</evidence>
<feature type="domain" description="Teneurin-like YD-shell" evidence="2">
    <location>
        <begin position="90"/>
        <end position="424"/>
    </location>
</feature>
<comment type="caution">
    <text evidence="3">The sequence shown here is derived from an EMBL/GenBank/DDBJ whole genome shotgun (WGS) entry which is preliminary data.</text>
</comment>
<sequence length="446" mass="50870">MPTMEFKYAYDLNGDLSATTLPSGIETNYTYNSDGQVSQINNGNDIVTYEYDENGNTSAILRNNEALKIFMYEAETNALATYTLGLFSQKYEYDETERLIKSQTVYNDETAFNQEITYKENSDDIDQLKYGLDSTNAHTYTVDTDVANSQTTLTLNADLLVQVARTNDSNLLNSLVYTTKQQTPFEITYEYTKNGNISKETVNDTSSSFEYDKNDQLIRETLSNGTINSYEYNAVGNRTQSDTNGIVSTFTYNDANQIKTKNDTAFEYDKDGNLLQDENYKYTYNQQQRLTQVKTLEGNPVASYTYDEDGLRLTKTVGDTTHEYFYNNEVLDMEVVKVNDTVTEYRLYEWNGYTPLGMIVKAKNNVDTFETKAYQFITNHRGDVLSIRDSEDNEVASYTYDAYGNILTAEGALAKANPIRYAGIMMKKRITTIYKHVTITQKMVLS</sequence>
<dbReference type="Pfam" id="PF05593">
    <property type="entry name" value="RHS_repeat"/>
    <property type="match status" value="1"/>
</dbReference>
<dbReference type="Gene3D" id="2.180.10.10">
    <property type="entry name" value="RHS repeat-associated core"/>
    <property type="match status" value="1"/>
</dbReference>
<keyword evidence="4" id="KW-1185">Reference proteome</keyword>
<reference evidence="3 4" key="1">
    <citation type="submission" date="2014-11" db="EMBL/GenBank/DDBJ databases">
        <title>Genome sequence and analysis of novel Kurthia sp.</title>
        <authorList>
            <person name="Lawson J.N."/>
            <person name="Gonzalez J.E."/>
            <person name="Rinauldi L."/>
            <person name="Xuan Z."/>
            <person name="Firman A."/>
            <person name="Shaddox L."/>
            <person name="Trudeau A."/>
            <person name="Shah S."/>
            <person name="Reiman D."/>
        </authorList>
    </citation>
    <scope>NUCLEOTIDE SEQUENCE [LARGE SCALE GENOMIC DNA]</scope>
    <source>
        <strain evidence="3 4">3B1D</strain>
    </source>
</reference>
<evidence type="ECO:0000259" key="2">
    <source>
        <dbReference type="Pfam" id="PF25023"/>
    </source>
</evidence>
<dbReference type="NCBIfam" id="TIGR01643">
    <property type="entry name" value="YD_repeat_2x"/>
    <property type="match status" value="1"/>
</dbReference>